<evidence type="ECO:0000256" key="6">
    <source>
        <dbReference type="SAM" id="Coils"/>
    </source>
</evidence>
<name>A0ABD2HQB5_HETSC</name>
<evidence type="ECO:0000256" key="2">
    <source>
        <dbReference type="ARBA" id="ARBA00008856"/>
    </source>
</evidence>
<comment type="caution">
    <text evidence="9">The sequence shown here is derived from an EMBL/GenBank/DDBJ whole genome shotgun (WGS) entry which is preliminary data.</text>
</comment>
<dbReference type="PANTHER" id="PTHR21422:SF9">
    <property type="entry name" value="RAB3 GTPASE-ACTIVATING PROTEIN CATALYTIC SUBUNIT"/>
    <property type="match status" value="1"/>
</dbReference>
<protein>
    <recommendedName>
        <fullName evidence="3">Rab3 GTPase-activating protein catalytic subunit</fullName>
    </recommendedName>
</protein>
<keyword evidence="4" id="KW-0343">GTPase activation</keyword>
<accession>A0ABD2HQB5</accession>
<feature type="region of interest" description="Disordered" evidence="7">
    <location>
        <begin position="217"/>
        <end position="249"/>
    </location>
</feature>
<dbReference type="GO" id="GO:0005096">
    <property type="term" value="F:GTPase activator activity"/>
    <property type="evidence" value="ECO:0007669"/>
    <property type="project" value="UniProtKB-KW"/>
</dbReference>
<evidence type="ECO:0000256" key="4">
    <source>
        <dbReference type="ARBA" id="ARBA00022468"/>
    </source>
</evidence>
<keyword evidence="10" id="KW-1185">Reference proteome</keyword>
<dbReference type="GO" id="GO:0005737">
    <property type="term" value="C:cytoplasm"/>
    <property type="evidence" value="ECO:0007669"/>
    <property type="project" value="UniProtKB-SubCell"/>
</dbReference>
<evidence type="ECO:0000256" key="5">
    <source>
        <dbReference type="ARBA" id="ARBA00022490"/>
    </source>
</evidence>
<feature type="region of interest" description="Disordered" evidence="7">
    <location>
        <begin position="1"/>
        <end position="35"/>
    </location>
</feature>
<dbReference type="InterPro" id="IPR026147">
    <property type="entry name" value="Rab3GAP1_conserved"/>
</dbReference>
<keyword evidence="5" id="KW-0963">Cytoplasm</keyword>
<dbReference type="EMBL" id="JBICCN010000444">
    <property type="protein sequence ID" value="KAL3068322.1"/>
    <property type="molecule type" value="Genomic_DNA"/>
</dbReference>
<dbReference type="PANTHER" id="PTHR21422">
    <property type="entry name" value="RAB3 GTPASE-ACTIVATING PROTEIN CATALYTIC SUBUNIT"/>
    <property type="match status" value="1"/>
</dbReference>
<dbReference type="InterPro" id="IPR045700">
    <property type="entry name" value="Rab3GAP1"/>
</dbReference>
<sequence>MFKEKIEQQRVANSPLAENGGDNLPLLDGAQIEVGADPQTPLVDATAFSPPQMEKRQSNWSDIEEEHQRMQAVQEQLEKDIAARDRTIEALRNELAGKETERNAEREKLRQLGQCVIALQAGKCSLDAQFVEEAKSSKQQMAAYRNDFPILFQFARGASVGVLQNRNFMTNFEGAVLNNCLPSQKYFDGVIKMFKEKINALFGIDERIKTSLQHNFHTKLGPSSENRSTSAGSSSSELRRQRNASSGCRCPTNTLSSRLAFRWFSGSQWPPFGLTLTNLYWSRRRISRTSTRKVPSVGNVRFNLTTNSVLNRLLPSSDSSSCLGTTALGPLISKPMVRNINFVEESPLNSESDLSDCVSFILKESLNDNEGPKAEEQFTEAQQRMFVRFSSFFCLCRSKIHLILQKFSNLNSVPSNSFIRRLAVCLIEKIDGNFVDFCRLWTKFLQILRHHWEYNLNLPNFDTDERPQLSCCLLHQKLQMINFCISVKKRKHKEMEANETENLGGTAKDLQQIETLRQRESFLYNLEDANLRTKAQSELLLSDMQAFKAPNPCCELVDFLRWHSPRDLT</sequence>
<organism evidence="9 10">
    <name type="scientific">Heterodera schachtii</name>
    <name type="common">Sugarbeet cyst nematode worm</name>
    <name type="synonym">Tylenchus schachtii</name>
    <dbReference type="NCBI Taxonomy" id="97005"/>
    <lineage>
        <taxon>Eukaryota</taxon>
        <taxon>Metazoa</taxon>
        <taxon>Ecdysozoa</taxon>
        <taxon>Nematoda</taxon>
        <taxon>Chromadorea</taxon>
        <taxon>Rhabditida</taxon>
        <taxon>Tylenchina</taxon>
        <taxon>Tylenchomorpha</taxon>
        <taxon>Tylenchoidea</taxon>
        <taxon>Heteroderidae</taxon>
        <taxon>Heteroderinae</taxon>
        <taxon>Heterodera</taxon>
    </lineage>
</organism>
<proteinExistence type="inferred from homology"/>
<evidence type="ECO:0000256" key="3">
    <source>
        <dbReference type="ARBA" id="ARBA00015817"/>
    </source>
</evidence>
<keyword evidence="6" id="KW-0175">Coiled coil</keyword>
<dbReference type="AlphaFoldDB" id="A0ABD2HQB5"/>
<reference evidence="9 10" key="1">
    <citation type="submission" date="2024-10" db="EMBL/GenBank/DDBJ databases">
        <authorList>
            <person name="Kim D."/>
        </authorList>
    </citation>
    <scope>NUCLEOTIDE SEQUENCE [LARGE SCALE GENOMIC DNA]</scope>
    <source>
        <strain evidence="9">Taebaek</strain>
    </source>
</reference>
<feature type="compositionally biased region" description="Polar residues" evidence="7">
    <location>
        <begin position="217"/>
        <end position="236"/>
    </location>
</feature>
<feature type="coiled-coil region" evidence="6">
    <location>
        <begin position="63"/>
        <end position="108"/>
    </location>
</feature>
<evidence type="ECO:0000313" key="9">
    <source>
        <dbReference type="EMBL" id="KAL3068322.1"/>
    </source>
</evidence>
<comment type="similarity">
    <text evidence="2">Belongs to the Rab3-GAP catalytic subunit family.</text>
</comment>
<dbReference type="Proteomes" id="UP001620645">
    <property type="component" value="Unassembled WGS sequence"/>
</dbReference>
<feature type="domain" description="Rab3GAP catalytic subunit conserved" evidence="8">
    <location>
        <begin position="516"/>
        <end position="568"/>
    </location>
</feature>
<evidence type="ECO:0000313" key="10">
    <source>
        <dbReference type="Proteomes" id="UP001620645"/>
    </source>
</evidence>
<comment type="subcellular location">
    <subcellularLocation>
        <location evidence="1">Cytoplasm</location>
    </subcellularLocation>
</comment>
<dbReference type="Pfam" id="PF13890">
    <property type="entry name" value="Rab3-GTPase_cat"/>
    <property type="match status" value="1"/>
</dbReference>
<evidence type="ECO:0000259" key="8">
    <source>
        <dbReference type="Pfam" id="PF13890"/>
    </source>
</evidence>
<evidence type="ECO:0000256" key="1">
    <source>
        <dbReference type="ARBA" id="ARBA00004496"/>
    </source>
</evidence>
<evidence type="ECO:0000256" key="7">
    <source>
        <dbReference type="SAM" id="MobiDB-lite"/>
    </source>
</evidence>
<gene>
    <name evidence="9" type="ORF">niasHS_015535</name>
</gene>